<keyword evidence="12" id="KW-1185">Reference proteome</keyword>
<dbReference type="OrthoDB" id="9763018at2"/>
<name>A0A0N1JSK2_9NEIS</name>
<reference evidence="11 12" key="1">
    <citation type="submission" date="2015-07" db="EMBL/GenBank/DDBJ databases">
        <title>Draft genome sequence of the Amantichitinum ursilacus IGB-41, a new chitin-degrading bacterium.</title>
        <authorList>
            <person name="Kirstahler P."/>
            <person name="Guenther M."/>
            <person name="Grumaz C."/>
            <person name="Rupp S."/>
            <person name="Zibek S."/>
            <person name="Sohn K."/>
        </authorList>
    </citation>
    <scope>NUCLEOTIDE SEQUENCE [LARGE SCALE GENOMIC DNA]</scope>
    <source>
        <strain evidence="11 12">IGB-41</strain>
    </source>
</reference>
<evidence type="ECO:0000313" key="11">
    <source>
        <dbReference type="EMBL" id="KPC52317.1"/>
    </source>
</evidence>
<protein>
    <submittedName>
        <fullName evidence="11">Methyl-accepting chemotaxis protein McpS</fullName>
    </submittedName>
</protein>
<dbReference type="InterPro" id="IPR029151">
    <property type="entry name" value="Sensor-like_sf"/>
</dbReference>
<dbReference type="Pfam" id="PF00015">
    <property type="entry name" value="MCPsignal"/>
    <property type="match status" value="1"/>
</dbReference>
<dbReference type="Proteomes" id="UP000037939">
    <property type="component" value="Unassembled WGS sequence"/>
</dbReference>
<keyword evidence="2 8" id="KW-0812">Transmembrane</keyword>
<accession>A0A0N1JSK2</accession>
<keyword evidence="3 8" id="KW-1133">Transmembrane helix</keyword>
<evidence type="ECO:0000256" key="2">
    <source>
        <dbReference type="ARBA" id="ARBA00022692"/>
    </source>
</evidence>
<dbReference type="InterPro" id="IPR033462">
    <property type="entry name" value="Cache_3-Cache_2"/>
</dbReference>
<dbReference type="SMART" id="SM00283">
    <property type="entry name" value="MA"/>
    <property type="match status" value="1"/>
</dbReference>
<evidence type="ECO:0000313" key="12">
    <source>
        <dbReference type="Proteomes" id="UP000037939"/>
    </source>
</evidence>
<dbReference type="PRINTS" id="PR00260">
    <property type="entry name" value="CHEMTRNSDUCR"/>
</dbReference>
<dbReference type="GO" id="GO:0006935">
    <property type="term" value="P:chemotaxis"/>
    <property type="evidence" value="ECO:0007669"/>
    <property type="project" value="InterPro"/>
</dbReference>
<sequence length="643" mass="67766">MFNTLKARLLGAVAAVLVVTVVIGVWLFASAQASRTQQQVNQQIDALLGGVVDTLSVADSALTERVQGAMKLLQQRGQALGAPTAGPQVSVKSQSVPDLLLGGNAQANQFALVDGVTDTLGGTATLFTRAGDSFVRVSTNVMKDGARAIGTPLDPNGKAYAALKQGQPFYGEVDILGAPYVTGYEPIFDSAHQPVGVWYVGYKVNLQSLQDSVSHARVLDHGFVAIVDAKGKVRFHSSNYDDDAITKALASPDDQWVKVEKAWPAWSFRVIAAYPRSDVSDMVRSDALTIIGVAALLIIVLLALIYVLIGSQVLRPLGGEPAAAVAVARAVASGDLSHPIHTRGAAPDSLMVAMAAMQTALRDMLGEIRNEASHVQDVARQFGNTAQQLHQSAAHQGEATTSMVNALDGLIGGIRQVSLHADSAVTLTQDSATASREGEAVIADAANEIRTVADHVARSSTDIATLTDKSRDVSVVMGVIKELAEQTNLLALNAAIEAARAGEHGRGFAVVADEVRKLAERTKQSTQEINEIVAAIQNGARDSNEAMTLTQQKVTTGVQLAEKAGTAIGRIEEMANQVLQTTAEINTLLHQQDTASARISDSVNRVASAIAQNEAASRQTAHQADEMNAVAGHLNSILGRFKL</sequence>
<dbReference type="AlphaFoldDB" id="A0A0N1JSK2"/>
<feature type="transmembrane region" description="Helical" evidence="8">
    <location>
        <begin position="287"/>
        <end position="309"/>
    </location>
</feature>
<comment type="caution">
    <text evidence="11">The sequence shown here is derived from an EMBL/GenBank/DDBJ whole genome shotgun (WGS) entry which is preliminary data.</text>
</comment>
<dbReference type="GO" id="GO:0004888">
    <property type="term" value="F:transmembrane signaling receptor activity"/>
    <property type="evidence" value="ECO:0007669"/>
    <property type="project" value="InterPro"/>
</dbReference>
<evidence type="ECO:0000259" key="10">
    <source>
        <dbReference type="PROSITE" id="PS50885"/>
    </source>
</evidence>
<evidence type="ECO:0000256" key="1">
    <source>
        <dbReference type="ARBA" id="ARBA00004141"/>
    </source>
</evidence>
<dbReference type="Pfam" id="PF17201">
    <property type="entry name" value="Cache_3-Cache_2"/>
    <property type="match status" value="1"/>
</dbReference>
<dbReference type="InterPro" id="IPR003660">
    <property type="entry name" value="HAMP_dom"/>
</dbReference>
<dbReference type="InterPro" id="IPR004089">
    <property type="entry name" value="MCPsignal_dom"/>
</dbReference>
<comment type="subcellular location">
    <subcellularLocation>
        <location evidence="1">Membrane</location>
        <topology evidence="1">Multi-pass membrane protein</topology>
    </subcellularLocation>
</comment>
<keyword evidence="4 8" id="KW-0472">Membrane</keyword>
<feature type="domain" description="Methyl-accepting transducer" evidence="9">
    <location>
        <begin position="371"/>
        <end position="607"/>
    </location>
</feature>
<feature type="domain" description="HAMP" evidence="10">
    <location>
        <begin position="325"/>
        <end position="366"/>
    </location>
</feature>
<evidence type="ECO:0000259" key="9">
    <source>
        <dbReference type="PROSITE" id="PS50111"/>
    </source>
</evidence>
<organism evidence="11 12">
    <name type="scientific">Amantichitinum ursilacus</name>
    <dbReference type="NCBI Taxonomy" id="857265"/>
    <lineage>
        <taxon>Bacteria</taxon>
        <taxon>Pseudomonadati</taxon>
        <taxon>Pseudomonadota</taxon>
        <taxon>Betaproteobacteria</taxon>
        <taxon>Neisseriales</taxon>
        <taxon>Chitinibacteraceae</taxon>
        <taxon>Amantichitinum</taxon>
    </lineage>
</organism>
<comment type="similarity">
    <text evidence="6">Belongs to the methyl-accepting chemotaxis (MCP) protein family.</text>
</comment>
<gene>
    <name evidence="11" type="primary">mcpS_2</name>
    <name evidence="11" type="ORF">WG78_14700</name>
</gene>
<dbReference type="GO" id="GO:0007165">
    <property type="term" value="P:signal transduction"/>
    <property type="evidence" value="ECO:0007669"/>
    <property type="project" value="UniProtKB-KW"/>
</dbReference>
<evidence type="ECO:0000256" key="7">
    <source>
        <dbReference type="PROSITE-ProRule" id="PRU00284"/>
    </source>
</evidence>
<proteinExistence type="inferred from homology"/>
<dbReference type="PANTHER" id="PTHR32089:SF119">
    <property type="entry name" value="METHYL-ACCEPTING CHEMOTAXIS PROTEIN CTPL"/>
    <property type="match status" value="1"/>
</dbReference>
<dbReference type="SUPFAM" id="SSF103190">
    <property type="entry name" value="Sensory domain-like"/>
    <property type="match status" value="1"/>
</dbReference>
<evidence type="ECO:0000256" key="5">
    <source>
        <dbReference type="ARBA" id="ARBA00023224"/>
    </source>
</evidence>
<dbReference type="PROSITE" id="PS50111">
    <property type="entry name" value="CHEMOTAXIS_TRANSDUC_2"/>
    <property type="match status" value="1"/>
</dbReference>
<dbReference type="CDD" id="cd11386">
    <property type="entry name" value="MCP_signal"/>
    <property type="match status" value="1"/>
</dbReference>
<evidence type="ECO:0000256" key="4">
    <source>
        <dbReference type="ARBA" id="ARBA00023136"/>
    </source>
</evidence>
<dbReference type="SUPFAM" id="SSF58104">
    <property type="entry name" value="Methyl-accepting chemotaxis protein (MCP) signaling domain"/>
    <property type="match status" value="1"/>
</dbReference>
<dbReference type="STRING" id="857265.WG78_14700"/>
<dbReference type="PANTHER" id="PTHR32089">
    <property type="entry name" value="METHYL-ACCEPTING CHEMOTAXIS PROTEIN MCPB"/>
    <property type="match status" value="1"/>
</dbReference>
<dbReference type="GO" id="GO:0016020">
    <property type="term" value="C:membrane"/>
    <property type="evidence" value="ECO:0007669"/>
    <property type="project" value="UniProtKB-SubCell"/>
</dbReference>
<evidence type="ECO:0000256" key="8">
    <source>
        <dbReference type="SAM" id="Phobius"/>
    </source>
</evidence>
<evidence type="ECO:0000256" key="3">
    <source>
        <dbReference type="ARBA" id="ARBA00022989"/>
    </source>
</evidence>
<dbReference type="EMBL" id="LAQT01000010">
    <property type="protein sequence ID" value="KPC52317.1"/>
    <property type="molecule type" value="Genomic_DNA"/>
</dbReference>
<dbReference type="PROSITE" id="PS50885">
    <property type="entry name" value="HAMP"/>
    <property type="match status" value="1"/>
</dbReference>
<evidence type="ECO:0000256" key="6">
    <source>
        <dbReference type="ARBA" id="ARBA00029447"/>
    </source>
</evidence>
<dbReference type="RefSeq" id="WP_053938550.1">
    <property type="nucleotide sequence ID" value="NZ_LAQT01000010.1"/>
</dbReference>
<dbReference type="Gene3D" id="1.10.287.950">
    <property type="entry name" value="Methyl-accepting chemotaxis protein"/>
    <property type="match status" value="1"/>
</dbReference>
<dbReference type="InterPro" id="IPR004090">
    <property type="entry name" value="Chemotax_Me-accpt_rcpt"/>
</dbReference>
<dbReference type="FunFam" id="1.10.287.950:FF:000001">
    <property type="entry name" value="Methyl-accepting chemotaxis sensory transducer"/>
    <property type="match status" value="1"/>
</dbReference>
<keyword evidence="5 7" id="KW-0807">Transducer</keyword>